<evidence type="ECO:0000313" key="3">
    <source>
        <dbReference type="Proteomes" id="UP001627154"/>
    </source>
</evidence>
<dbReference type="AlphaFoldDB" id="A0ABD2WZL4"/>
<name>A0ABD2WZL4_9HYME</name>
<accession>A0ABD2WZL4</accession>
<feature type="region of interest" description="Disordered" evidence="1">
    <location>
        <begin position="148"/>
        <end position="170"/>
    </location>
</feature>
<keyword evidence="3" id="KW-1185">Reference proteome</keyword>
<reference evidence="2 3" key="1">
    <citation type="journal article" date="2024" name="bioRxiv">
        <title>A reference genome for Trichogramma kaykai: A tiny desert-dwelling parasitoid wasp with competing sex-ratio distorters.</title>
        <authorList>
            <person name="Culotta J."/>
            <person name="Lindsey A.R."/>
        </authorList>
    </citation>
    <scope>NUCLEOTIDE SEQUENCE [LARGE SCALE GENOMIC DNA]</scope>
    <source>
        <strain evidence="2 3">KSX58</strain>
    </source>
</reference>
<gene>
    <name evidence="2" type="ORF">TKK_007524</name>
</gene>
<feature type="compositionally biased region" description="Basic residues" evidence="1">
    <location>
        <begin position="150"/>
        <end position="161"/>
    </location>
</feature>
<evidence type="ECO:0000256" key="1">
    <source>
        <dbReference type="SAM" id="MobiDB-lite"/>
    </source>
</evidence>
<proteinExistence type="predicted"/>
<dbReference type="EMBL" id="JBJJXI010000059">
    <property type="protein sequence ID" value="KAL3398350.1"/>
    <property type="molecule type" value="Genomic_DNA"/>
</dbReference>
<sequence>MPRWSRTRDGEYHQRIGNCHARLNDGGEHHQRIGNCHARLNDGGEHHQRIGICHAGLDYDPASFRRVGISHARLSESQRQHQHGTRPRAATCRVIAIFWRRDGVIAAHTTSGGHLCYASEREGDGRLFRRAAFLFSLALRSNELLGATHRGQRRATQRHNATRRECVQRSSRPLQATRRLSLASSSSRRKL</sequence>
<protein>
    <submittedName>
        <fullName evidence="2">Uncharacterized protein</fullName>
    </submittedName>
</protein>
<comment type="caution">
    <text evidence="2">The sequence shown here is derived from an EMBL/GenBank/DDBJ whole genome shotgun (WGS) entry which is preliminary data.</text>
</comment>
<evidence type="ECO:0000313" key="2">
    <source>
        <dbReference type="EMBL" id="KAL3398350.1"/>
    </source>
</evidence>
<dbReference type="Proteomes" id="UP001627154">
    <property type="component" value="Unassembled WGS sequence"/>
</dbReference>
<organism evidence="2 3">
    <name type="scientific">Trichogramma kaykai</name>
    <dbReference type="NCBI Taxonomy" id="54128"/>
    <lineage>
        <taxon>Eukaryota</taxon>
        <taxon>Metazoa</taxon>
        <taxon>Ecdysozoa</taxon>
        <taxon>Arthropoda</taxon>
        <taxon>Hexapoda</taxon>
        <taxon>Insecta</taxon>
        <taxon>Pterygota</taxon>
        <taxon>Neoptera</taxon>
        <taxon>Endopterygota</taxon>
        <taxon>Hymenoptera</taxon>
        <taxon>Apocrita</taxon>
        <taxon>Proctotrupomorpha</taxon>
        <taxon>Chalcidoidea</taxon>
        <taxon>Trichogrammatidae</taxon>
        <taxon>Trichogramma</taxon>
    </lineage>
</organism>